<keyword evidence="4 15" id="KW-0227">DNA damage</keyword>
<comment type="similarity">
    <text evidence="15">Belongs to the helicase family. UvrD subfamily.</text>
</comment>
<dbReference type="GO" id="GO:0008854">
    <property type="term" value="F:exodeoxyribonuclease V activity"/>
    <property type="evidence" value="ECO:0007669"/>
    <property type="project" value="UniProtKB-EC"/>
</dbReference>
<dbReference type="Gene3D" id="1.10.486.10">
    <property type="entry name" value="PCRA, domain 4"/>
    <property type="match status" value="1"/>
</dbReference>
<dbReference type="GO" id="GO:0005829">
    <property type="term" value="C:cytosol"/>
    <property type="evidence" value="ECO:0007669"/>
    <property type="project" value="TreeGrafter"/>
</dbReference>
<dbReference type="EC" id="3.1.11.5" evidence="15"/>
<feature type="region of interest" description="DNA-binding and helicase activity, interacts with RecC" evidence="15">
    <location>
        <begin position="1"/>
        <end position="915"/>
    </location>
</feature>
<dbReference type="InterPro" id="IPR011335">
    <property type="entry name" value="Restrct_endonuc-II-like"/>
</dbReference>
<name>A0A7Y5ELW5_9GAMM</name>
<dbReference type="Pfam" id="PF00580">
    <property type="entry name" value="UvrD-helicase"/>
    <property type="match status" value="1"/>
</dbReference>
<keyword evidence="3 15" id="KW-0547">Nucleotide-binding</keyword>
<comment type="catalytic activity">
    <reaction evidence="15">
        <text>Exonucleolytic cleavage (in the presence of ATP) in either 5'- to 3'- or 3'- to 5'-direction to yield 5'-phosphooligonucleotides.</text>
        <dbReference type="EC" id="3.1.11.5"/>
    </reaction>
</comment>
<dbReference type="SUPFAM" id="SSF52540">
    <property type="entry name" value="P-loop containing nucleoside triphosphate hydrolases"/>
    <property type="match status" value="1"/>
</dbReference>
<evidence type="ECO:0000256" key="5">
    <source>
        <dbReference type="ARBA" id="ARBA00022801"/>
    </source>
</evidence>
<keyword evidence="2 15" id="KW-0479">Metal-binding</keyword>
<comment type="subunit">
    <text evidence="15">Heterotrimer of RecB, RecC and RecD. All subunits contribute to DNA-binding. Interacts with RecA.</text>
</comment>
<dbReference type="Pfam" id="PF13361">
    <property type="entry name" value="UvrD_C"/>
    <property type="match status" value="1"/>
</dbReference>
<dbReference type="Proteomes" id="UP000523161">
    <property type="component" value="Unassembled WGS sequence"/>
</dbReference>
<evidence type="ECO:0000256" key="8">
    <source>
        <dbReference type="ARBA" id="ARBA00022840"/>
    </source>
</evidence>
<evidence type="ECO:0000256" key="2">
    <source>
        <dbReference type="ARBA" id="ARBA00022723"/>
    </source>
</evidence>
<feature type="domain" description="UvrD-like helicase C-terminal" evidence="18">
    <location>
        <begin position="530"/>
        <end position="791"/>
    </location>
</feature>
<accession>A0A7Y5ELW5</accession>
<comment type="catalytic activity">
    <reaction evidence="14 15">
        <text>ATP + H2O = ADP + phosphate + H(+)</text>
        <dbReference type="Rhea" id="RHEA:13065"/>
        <dbReference type="ChEBI" id="CHEBI:15377"/>
        <dbReference type="ChEBI" id="CHEBI:15378"/>
        <dbReference type="ChEBI" id="CHEBI:30616"/>
        <dbReference type="ChEBI" id="CHEBI:43474"/>
        <dbReference type="ChEBI" id="CHEBI:456216"/>
        <dbReference type="EC" id="5.6.2.4"/>
    </reaction>
</comment>
<evidence type="ECO:0000259" key="18">
    <source>
        <dbReference type="PROSITE" id="PS51217"/>
    </source>
</evidence>
<dbReference type="InterPro" id="IPR038726">
    <property type="entry name" value="PDDEXK_AddAB-type"/>
</dbReference>
<evidence type="ECO:0000256" key="6">
    <source>
        <dbReference type="ARBA" id="ARBA00022806"/>
    </source>
</evidence>
<comment type="miscellaneous">
    <text evidence="15">In the RecBCD complex, RecB has a slow 3'-5' helicase, an exonuclease activity and loads RecA onto ssDNA, RecD has a fast 5'-3' helicase activity, while RecC stimulates the ATPase and processivity of the RecB helicase and contributes to recognition of the Chi site.</text>
</comment>
<feature type="binding site" evidence="16">
    <location>
        <begin position="22"/>
        <end position="29"/>
    </location>
    <ligand>
        <name>ATP</name>
        <dbReference type="ChEBI" id="CHEBI:30616"/>
    </ligand>
</feature>
<evidence type="ECO:0000256" key="4">
    <source>
        <dbReference type="ARBA" id="ARBA00022763"/>
    </source>
</evidence>
<comment type="function">
    <text evidence="15">A helicase/nuclease that prepares dsDNA breaks (DSB) for recombinational DNA repair. Binds to DSBs and unwinds DNA via a highly rapid and processive ATP-dependent bidirectional helicase activity. Unwinds dsDNA until it encounters a Chi (crossover hotspot instigator) sequence from the 3' direction. Cuts ssDNA a few nucleotides 3' to the Chi site. The properties and activities of the enzyme are changed at Chi. The Chi-altered holoenzyme produces a long 3'-ssDNA overhang and facilitates RecA-binding to the ssDNA for homologous DNA recombination and repair. Holoenzyme degrades any linearized DNA that is unable to undergo homologous recombination. In the holoenzyme this subunit contributes ATPase, 3'-5' helicase, exonuclease activity and loads RecA onto ssDNA.</text>
</comment>
<dbReference type="GO" id="GO:0043138">
    <property type="term" value="F:3'-5' DNA helicase activity"/>
    <property type="evidence" value="ECO:0007669"/>
    <property type="project" value="UniProtKB-UniRule"/>
</dbReference>
<feature type="domain" description="UvrD-like helicase ATP-binding" evidence="17">
    <location>
        <begin position="1"/>
        <end position="488"/>
    </location>
</feature>
<keyword evidence="9 15" id="KW-0460">Magnesium</keyword>
<dbReference type="InterPro" id="IPR014016">
    <property type="entry name" value="UvrD-like_ATP-bd"/>
</dbReference>
<dbReference type="GO" id="GO:0003677">
    <property type="term" value="F:DNA binding"/>
    <property type="evidence" value="ECO:0007669"/>
    <property type="project" value="UniProtKB-UniRule"/>
</dbReference>
<keyword evidence="5 15" id="KW-0378">Hydrolase</keyword>
<dbReference type="PROSITE" id="PS51217">
    <property type="entry name" value="UVRD_HELICASE_CTER"/>
    <property type="match status" value="1"/>
</dbReference>
<feature type="active site" description="For nuclease activity" evidence="15">
    <location>
        <position position="1130"/>
    </location>
</feature>
<evidence type="ECO:0000256" key="13">
    <source>
        <dbReference type="ARBA" id="ARBA00034617"/>
    </source>
</evidence>
<dbReference type="InterPro" id="IPR027417">
    <property type="entry name" value="P-loop_NTPase"/>
</dbReference>
<evidence type="ECO:0000313" key="19">
    <source>
        <dbReference type="EMBL" id="NRQ43618.1"/>
    </source>
</evidence>
<comment type="domain">
    <text evidence="15">The C-terminal domain has nuclease activity and interacts with RecD. It interacts with RecA, facilitating its loading onto ssDNA.</text>
</comment>
<dbReference type="CDD" id="cd22352">
    <property type="entry name" value="RecB_C-like"/>
    <property type="match status" value="1"/>
</dbReference>
<proteinExistence type="inferred from homology"/>
<dbReference type="AlphaFoldDB" id="A0A7Y5ELW5"/>
<feature type="region of interest" description="Nuclease activity, interacts with RecD and RecA" evidence="15">
    <location>
        <begin position="939"/>
        <end position="1229"/>
    </location>
</feature>
<dbReference type="GO" id="GO:0000724">
    <property type="term" value="P:double-strand break repair via homologous recombination"/>
    <property type="evidence" value="ECO:0007669"/>
    <property type="project" value="UniProtKB-UniRule"/>
</dbReference>
<feature type="binding site" evidence="15">
    <location>
        <position position="1130"/>
    </location>
    <ligand>
        <name>Mg(2+)</name>
        <dbReference type="ChEBI" id="CHEBI:18420"/>
    </ligand>
</feature>
<evidence type="ECO:0000256" key="1">
    <source>
        <dbReference type="ARBA" id="ARBA00022722"/>
    </source>
</evidence>
<keyword evidence="8 15" id="KW-0067">ATP-binding</keyword>
<keyword evidence="1 15" id="KW-0540">Nuclease</keyword>
<evidence type="ECO:0000256" key="10">
    <source>
        <dbReference type="ARBA" id="ARBA00023125"/>
    </source>
</evidence>
<feature type="binding site" evidence="15">
    <location>
        <position position="1116"/>
    </location>
    <ligand>
        <name>Mg(2+)</name>
        <dbReference type="ChEBI" id="CHEBI:18420"/>
    </ligand>
</feature>
<reference evidence="19 20" key="1">
    <citation type="submission" date="2020-06" db="EMBL/GenBank/DDBJ databases">
        <title>Rheinheimera sp. nov., a marine bacterium isolated from coastal.</title>
        <authorList>
            <person name="Yu Q."/>
            <person name="Qi Y."/>
            <person name="Pu J."/>
        </authorList>
    </citation>
    <scope>NUCLEOTIDE SEQUENCE [LARGE SCALE GENOMIC DNA]</scope>
    <source>
        <strain evidence="19 20">YQF-2</strain>
    </source>
</reference>
<evidence type="ECO:0000256" key="11">
    <source>
        <dbReference type="ARBA" id="ARBA00023204"/>
    </source>
</evidence>
<dbReference type="GO" id="GO:0000287">
    <property type="term" value="F:magnesium ion binding"/>
    <property type="evidence" value="ECO:0007669"/>
    <property type="project" value="UniProtKB-UniRule"/>
</dbReference>
<dbReference type="GO" id="GO:0009338">
    <property type="term" value="C:exodeoxyribonuclease V complex"/>
    <property type="evidence" value="ECO:0007669"/>
    <property type="project" value="TreeGrafter"/>
</dbReference>
<keyword evidence="12 15" id="KW-0413">Isomerase</keyword>
<dbReference type="NCBIfam" id="TIGR00609">
    <property type="entry name" value="recB"/>
    <property type="match status" value="1"/>
</dbReference>
<evidence type="ECO:0000313" key="20">
    <source>
        <dbReference type="Proteomes" id="UP000523161"/>
    </source>
</evidence>
<dbReference type="PROSITE" id="PS51198">
    <property type="entry name" value="UVRD_HELICASE_ATP_BIND"/>
    <property type="match status" value="1"/>
</dbReference>
<dbReference type="GO" id="GO:0005524">
    <property type="term" value="F:ATP binding"/>
    <property type="evidence" value="ECO:0007669"/>
    <property type="project" value="UniProtKB-UniRule"/>
</dbReference>
<comment type="domain">
    <text evidence="15">The N-terminal DNA-binding domain is a ssDNA-dependent ATPase and has ATP-dependent 3'-5' helicase function. This domain interacts with RecC.</text>
</comment>
<dbReference type="RefSeq" id="WP_173501851.1">
    <property type="nucleotide sequence ID" value="NZ_JABSOD010000014.1"/>
</dbReference>
<dbReference type="Gene3D" id="3.40.50.300">
    <property type="entry name" value="P-loop containing nucleotide triphosphate hydrolases"/>
    <property type="match status" value="2"/>
</dbReference>
<organism evidence="19 20">
    <name type="scientific">Rheinheimera lutimaris</name>
    <dbReference type="NCBI Taxonomy" id="2740584"/>
    <lineage>
        <taxon>Bacteria</taxon>
        <taxon>Pseudomonadati</taxon>
        <taxon>Pseudomonadota</taxon>
        <taxon>Gammaproteobacteria</taxon>
        <taxon>Chromatiales</taxon>
        <taxon>Chromatiaceae</taxon>
        <taxon>Rheinheimera</taxon>
    </lineage>
</organism>
<dbReference type="InterPro" id="IPR000212">
    <property type="entry name" value="DNA_helicase_UvrD/REP"/>
</dbReference>
<keyword evidence="6 15" id="KW-0347">Helicase</keyword>
<evidence type="ECO:0000256" key="14">
    <source>
        <dbReference type="ARBA" id="ARBA00048988"/>
    </source>
</evidence>
<keyword evidence="11 15" id="KW-0234">DNA repair</keyword>
<evidence type="ECO:0000256" key="16">
    <source>
        <dbReference type="PROSITE-ProRule" id="PRU00560"/>
    </source>
</evidence>
<comment type="caution">
    <text evidence="19">The sequence shown here is derived from an EMBL/GenBank/DDBJ whole genome shotgun (WGS) entry which is preliminary data.</text>
</comment>
<dbReference type="Pfam" id="PF12705">
    <property type="entry name" value="PDDEXK_1"/>
    <property type="match status" value="1"/>
</dbReference>
<dbReference type="EC" id="5.6.2.4" evidence="15"/>
<evidence type="ECO:0000256" key="3">
    <source>
        <dbReference type="ARBA" id="ARBA00022741"/>
    </source>
</evidence>
<evidence type="ECO:0000256" key="9">
    <source>
        <dbReference type="ARBA" id="ARBA00022842"/>
    </source>
</evidence>
<dbReference type="InterPro" id="IPR011604">
    <property type="entry name" value="PDDEXK-like_dom_sf"/>
</dbReference>
<gene>
    <name evidence="15 19" type="primary">recB</name>
    <name evidence="19" type="ORF">HRH59_13775</name>
</gene>
<dbReference type="InterPro" id="IPR004586">
    <property type="entry name" value="RecB"/>
</dbReference>
<keyword evidence="20" id="KW-1185">Reference proteome</keyword>
<dbReference type="EMBL" id="JABSOD010000014">
    <property type="protein sequence ID" value="NRQ43618.1"/>
    <property type="molecule type" value="Genomic_DNA"/>
</dbReference>
<dbReference type="HAMAP" id="MF_01485">
    <property type="entry name" value="RecB"/>
    <property type="match status" value="1"/>
</dbReference>
<keyword evidence="7 15" id="KW-0269">Exonuclease</keyword>
<comment type="catalytic activity">
    <reaction evidence="13 15">
        <text>Couples ATP hydrolysis with the unwinding of duplex DNA by translocating in the 3'-5' direction.</text>
        <dbReference type="EC" id="5.6.2.4"/>
    </reaction>
</comment>
<comment type="cofactor">
    <cofactor evidence="15">
        <name>Mg(2+)</name>
        <dbReference type="ChEBI" id="CHEBI:18420"/>
    </cofactor>
    <text evidence="15">Binds 1 Mg(2+) ion per subunit.</text>
</comment>
<dbReference type="Gene3D" id="3.90.320.10">
    <property type="match status" value="1"/>
</dbReference>
<dbReference type="PANTHER" id="PTHR11070">
    <property type="entry name" value="UVRD / RECB / PCRA DNA HELICASE FAMILY MEMBER"/>
    <property type="match status" value="1"/>
</dbReference>
<dbReference type="Gene3D" id="1.10.3170.10">
    <property type="entry name" value="Recbcd, chain B, domain 2"/>
    <property type="match status" value="1"/>
</dbReference>
<evidence type="ECO:0000256" key="12">
    <source>
        <dbReference type="ARBA" id="ARBA00023235"/>
    </source>
</evidence>
<feature type="binding site" evidence="15">
    <location>
        <position position="1003"/>
    </location>
    <ligand>
        <name>Mg(2+)</name>
        <dbReference type="ChEBI" id="CHEBI:18420"/>
    </ligand>
</feature>
<dbReference type="SUPFAM" id="SSF52980">
    <property type="entry name" value="Restriction endonuclease-like"/>
    <property type="match status" value="1"/>
</dbReference>
<evidence type="ECO:0000256" key="7">
    <source>
        <dbReference type="ARBA" id="ARBA00022839"/>
    </source>
</evidence>
<dbReference type="InterPro" id="IPR014017">
    <property type="entry name" value="DNA_helicase_UvrD-like_C"/>
</dbReference>
<sequence>MSQVQALDALSFPLQGSRLIEASAGTGKTYTLAALYLRLVLGHGNAPDDGTASVNTNAGTGFSRPLLPPEILVVTFTRAATAELRDRIRARLVEAAAAFRLGNSSDHFLQRLLDDTPPAQFAACASRLSSAAEWMDEAAIFTIHGWCQRMLAEHAFDSGMRFGEALSDDNQQLLHTLACDYWRRFLYPLEDAGVLQALGAVASSPEALLADVRPWLNADAANLRFNAGGVALPAPLSPAQAALPLLQWQAALDTHCRALQHALTADVLHLLDDAFANGWLNGNKYRAASWGAERQWWQSMLAEPARLNSREADFAAMVQKFSGQKLAGGQKKGQPLVSHPLFALFDQTVALLEAKPELALAVRQHAALWLVDEFARHKRARAQLDFNDLLLQLHQALQGEAGKVLAARIRAQYPLAMVDEFQDTDPLQFAIFRAIYPDVASSDNSLIMVGDPKQAIYSFRGADLHTYLNARSLTAGRHYSLGTNFRSTTALVDGVNQLFLLAEQRQGAFGFGSADSTPLPFLPVQAKGKAEQLLVAGSAVAAVNYYLAPQEPAELKKGAYQSLMAQACADEIARLLQQAQQGQAGFASNDDIKRLQPADIAILVRDRNEAALVRRELSARNVRSVYLSDNDSIFQSAEASAVLTWLRACQQVEDESLLRAALALPMSANTDAQLQYWLTDEQAWEQLTEQVRLFRQIWRQKGVLAMLSSWLHYFSLPAKWLAQEQGERRLTNVLHLAELLQSESQQRDGESGLLRWLAEQLQSPKSSDEQQLRLESDQQLVQVVTIHKSKGLQYNLVFLPFICGFKSVKKGQPQRYFNGTEMVLDLTPDDAALQSAERERLLEDIRLLYVALTRPVYACYLGLGLFSEGSAKHSKLSQSALGYLLGIAEQPTLSELQQVLARLPWQAQLLPAYGKLTAPADTAQLTSALTLKAPLKREHWWIASYSALRTGSKADATASALLAADTALDALLQEEASELPAYSEQLQSMHDFPRGAVPGTFLHQLLEDAQQQGFADTDAAFITALLTQRLAQHNWLQWQDVLQAWLEQMLQAPLSGADLALHQLTQVRSELEFWLQSANVNVLKLDALITKAILPGQLRPPLLSDTLNGMLKGFIDLTLQGADGRYWVLDYKSNWLGPDDNAYSAPAMQQALLDKRYDVQAALYLLALHRLLKLRQPGYVDAPQQYIGGALYWFIRAPRQGQLQLDADIQLLWQLDALFAGEEVVNVTV</sequence>
<protein>
    <recommendedName>
        <fullName evidence="15">RecBCD enzyme subunit RecB</fullName>
        <ecNumber evidence="15">3.1.11.5</ecNumber>
        <ecNumber evidence="15">5.6.2.4</ecNumber>
    </recommendedName>
    <alternativeName>
        <fullName evidence="15">DNA 3'-5' helicase subunit RecB</fullName>
    </alternativeName>
    <alternativeName>
        <fullName evidence="15">Exonuclease V subunit RecB</fullName>
        <shortName evidence="15">ExoV subunit RecB</shortName>
    </alternativeName>
    <alternativeName>
        <fullName evidence="15">Helicase/nuclease RecBCD subunit RecB</fullName>
    </alternativeName>
</protein>
<keyword evidence="10 15" id="KW-0238">DNA-binding</keyword>
<evidence type="ECO:0000256" key="15">
    <source>
        <dbReference type="HAMAP-Rule" id="MF_01485"/>
    </source>
</evidence>
<dbReference type="PANTHER" id="PTHR11070:SF23">
    <property type="entry name" value="RECBCD ENZYME SUBUNIT RECB"/>
    <property type="match status" value="1"/>
</dbReference>
<evidence type="ECO:0000259" key="17">
    <source>
        <dbReference type="PROSITE" id="PS51198"/>
    </source>
</evidence>